<dbReference type="InterPro" id="IPR036629">
    <property type="entry name" value="YjbJ_sf"/>
</dbReference>
<evidence type="ECO:0000313" key="4">
    <source>
        <dbReference type="EMBL" id="KAG1534860.1"/>
    </source>
</evidence>
<evidence type="ECO:0000256" key="2">
    <source>
        <dbReference type="SAM" id="MobiDB-lite"/>
    </source>
</evidence>
<sequence length="98" mass="10159">MSSPSRTDAKKDQFVGNVKETAGNAVGNESLENKGQAQNASGKTQETAANVTDYIKGTINQASGAVMGAVNSLTGNTTDEAGNKVRQKKGEAQQEISK</sequence>
<feature type="domain" description="CsbD-like" evidence="3">
    <location>
        <begin position="6"/>
        <end position="56"/>
    </location>
</feature>
<comment type="caution">
    <text evidence="4">The sequence shown here is derived from an EMBL/GenBank/DDBJ whole genome shotgun (WGS) entry which is preliminary data.</text>
</comment>
<dbReference type="Proteomes" id="UP000717996">
    <property type="component" value="Unassembled WGS sequence"/>
</dbReference>
<dbReference type="PANTHER" id="PTHR40460:SF1">
    <property type="entry name" value="CSBD-LIKE DOMAIN-CONTAINING PROTEIN"/>
    <property type="match status" value="1"/>
</dbReference>
<feature type="region of interest" description="Disordered" evidence="2">
    <location>
        <begin position="72"/>
        <end position="98"/>
    </location>
</feature>
<dbReference type="EMBL" id="JAANIT010003054">
    <property type="protein sequence ID" value="KAG1534860.1"/>
    <property type="molecule type" value="Genomic_DNA"/>
</dbReference>
<comment type="similarity">
    <text evidence="1">Belongs to the UPF0337 (CsbD) family.</text>
</comment>
<dbReference type="Pfam" id="PF05532">
    <property type="entry name" value="CsbD"/>
    <property type="match status" value="1"/>
</dbReference>
<evidence type="ECO:0000313" key="5">
    <source>
        <dbReference type="Proteomes" id="UP000717996"/>
    </source>
</evidence>
<protein>
    <recommendedName>
        <fullName evidence="3">CsbD-like domain-containing protein</fullName>
    </recommendedName>
</protein>
<name>A0A9P6XYA8_RHIOR</name>
<gene>
    <name evidence="4" type="ORF">G6F51_011853</name>
</gene>
<reference evidence="4" key="1">
    <citation type="journal article" date="2020" name="Microb. Genom.">
        <title>Genetic diversity of clinical and environmental Mucorales isolates obtained from an investigation of mucormycosis cases among solid organ transplant recipients.</title>
        <authorList>
            <person name="Nguyen M.H."/>
            <person name="Kaul D."/>
            <person name="Muto C."/>
            <person name="Cheng S.J."/>
            <person name="Richter R.A."/>
            <person name="Bruno V.M."/>
            <person name="Liu G."/>
            <person name="Beyhan S."/>
            <person name="Sundermann A.J."/>
            <person name="Mounaud S."/>
            <person name="Pasculle A.W."/>
            <person name="Nierman W.C."/>
            <person name="Driscoll E."/>
            <person name="Cumbie R."/>
            <person name="Clancy C.J."/>
            <person name="Dupont C.L."/>
        </authorList>
    </citation>
    <scope>NUCLEOTIDE SEQUENCE</scope>
    <source>
        <strain evidence="4">GL16</strain>
    </source>
</reference>
<dbReference type="InterPro" id="IPR008462">
    <property type="entry name" value="CsbD"/>
</dbReference>
<dbReference type="PANTHER" id="PTHR40460">
    <property type="entry name" value="CHROMOSOME 1, WHOLE GENOME SHOTGUN SEQUENCE"/>
    <property type="match status" value="1"/>
</dbReference>
<organism evidence="4 5">
    <name type="scientific">Rhizopus oryzae</name>
    <name type="common">Mucormycosis agent</name>
    <name type="synonym">Rhizopus arrhizus var. delemar</name>
    <dbReference type="NCBI Taxonomy" id="64495"/>
    <lineage>
        <taxon>Eukaryota</taxon>
        <taxon>Fungi</taxon>
        <taxon>Fungi incertae sedis</taxon>
        <taxon>Mucoromycota</taxon>
        <taxon>Mucoromycotina</taxon>
        <taxon>Mucoromycetes</taxon>
        <taxon>Mucorales</taxon>
        <taxon>Mucorineae</taxon>
        <taxon>Rhizopodaceae</taxon>
        <taxon>Rhizopus</taxon>
    </lineage>
</organism>
<evidence type="ECO:0000256" key="1">
    <source>
        <dbReference type="ARBA" id="ARBA00009129"/>
    </source>
</evidence>
<proteinExistence type="inferred from homology"/>
<dbReference type="SUPFAM" id="SSF69047">
    <property type="entry name" value="Hypothetical protein YjbJ"/>
    <property type="match status" value="1"/>
</dbReference>
<feature type="region of interest" description="Disordered" evidence="2">
    <location>
        <begin position="1"/>
        <end position="46"/>
    </location>
</feature>
<dbReference type="Gene3D" id="1.10.1470.10">
    <property type="entry name" value="YjbJ"/>
    <property type="match status" value="1"/>
</dbReference>
<evidence type="ECO:0000259" key="3">
    <source>
        <dbReference type="Pfam" id="PF05532"/>
    </source>
</evidence>
<accession>A0A9P6XYA8</accession>
<feature type="compositionally biased region" description="Basic and acidic residues" evidence="2">
    <location>
        <begin position="88"/>
        <end position="98"/>
    </location>
</feature>
<dbReference type="AlphaFoldDB" id="A0A9P6XYA8"/>
<feature type="compositionally biased region" description="Polar residues" evidence="2">
    <location>
        <begin position="33"/>
        <end position="46"/>
    </location>
</feature>